<dbReference type="PANTHER" id="PTHR11802:SF123">
    <property type="entry name" value="CARBOXYPEPTIDASE"/>
    <property type="match status" value="1"/>
</dbReference>
<dbReference type="GO" id="GO:0004185">
    <property type="term" value="F:serine-type carboxypeptidase activity"/>
    <property type="evidence" value="ECO:0007669"/>
    <property type="project" value="UniProtKB-UniRule"/>
</dbReference>
<dbReference type="InterPro" id="IPR018202">
    <property type="entry name" value="Ser_caboxypep_ser_AS"/>
</dbReference>
<dbReference type="PROSITE" id="PS00131">
    <property type="entry name" value="CARBOXYPEPT_SER_SER"/>
    <property type="match status" value="1"/>
</dbReference>
<keyword evidence="4" id="KW-0732">Signal</keyword>
<dbReference type="PROSITE" id="PS00560">
    <property type="entry name" value="CARBOXYPEPT_SER_HIS"/>
    <property type="match status" value="1"/>
</dbReference>
<keyword evidence="4" id="KW-0378">Hydrolase</keyword>
<evidence type="ECO:0000256" key="1">
    <source>
        <dbReference type="ARBA" id="ARBA00009431"/>
    </source>
</evidence>
<dbReference type="InterPro" id="IPR033124">
    <property type="entry name" value="Ser_caboxypep_his_AS"/>
</dbReference>
<dbReference type="AlphaFoldDB" id="M8C682"/>
<evidence type="ECO:0000256" key="2">
    <source>
        <dbReference type="ARBA" id="ARBA00023145"/>
    </source>
</evidence>
<dbReference type="Gene3D" id="3.40.50.1820">
    <property type="entry name" value="alpha/beta hydrolase"/>
    <property type="match status" value="1"/>
</dbReference>
<dbReference type="Gene3D" id="3.40.50.11320">
    <property type="match status" value="1"/>
</dbReference>
<evidence type="ECO:0000256" key="4">
    <source>
        <dbReference type="RuleBase" id="RU361156"/>
    </source>
</evidence>
<dbReference type="EC" id="3.4.16.-" evidence="4"/>
<dbReference type="InterPro" id="IPR001563">
    <property type="entry name" value="Peptidase_S10"/>
</dbReference>
<organism evidence="5">
    <name type="scientific">Aegilops tauschii</name>
    <name type="common">Tausch's goatgrass</name>
    <name type="synonym">Aegilops squarrosa</name>
    <dbReference type="NCBI Taxonomy" id="37682"/>
    <lineage>
        <taxon>Eukaryota</taxon>
        <taxon>Viridiplantae</taxon>
        <taxon>Streptophyta</taxon>
        <taxon>Embryophyta</taxon>
        <taxon>Tracheophyta</taxon>
        <taxon>Spermatophyta</taxon>
        <taxon>Magnoliopsida</taxon>
        <taxon>Liliopsida</taxon>
        <taxon>Poales</taxon>
        <taxon>Poaceae</taxon>
        <taxon>BOP clade</taxon>
        <taxon>Pooideae</taxon>
        <taxon>Triticodae</taxon>
        <taxon>Triticeae</taxon>
        <taxon>Triticinae</taxon>
        <taxon>Aegilops</taxon>
    </lineage>
</organism>
<keyword evidence="3" id="KW-0325">Glycoprotein</keyword>
<dbReference type="Pfam" id="PF00450">
    <property type="entry name" value="Peptidase_S10"/>
    <property type="match status" value="2"/>
</dbReference>
<comment type="similarity">
    <text evidence="1 4">Belongs to the peptidase S10 family.</text>
</comment>
<dbReference type="InterPro" id="IPR029058">
    <property type="entry name" value="AB_hydrolase_fold"/>
</dbReference>
<accession>M8C682</accession>
<dbReference type="FunFam" id="3.40.50.1820:FF:000061">
    <property type="entry name" value="Carboxypeptidase"/>
    <property type="match status" value="1"/>
</dbReference>
<name>M8C682_AEGTA</name>
<evidence type="ECO:0000313" key="5">
    <source>
        <dbReference type="EnsemblPlants" id="EMT29573"/>
    </source>
</evidence>
<sequence>MHPGTSVAAVVCAASVLLISNGCLSMAMVEDKITALPGQPPVSFAQYSGYVEVDAVRKRSLFYYFAEAELDPATKPLVLWLNGGPGCSSVGVGAFSENGPFRPSGNALMSNEYSWNKEANMLYLESPAGVGFSYSTDPSFYGGVGDSMTARDNLRFLEGWFAKFPQYKGRNLYIAGESYAGHYVPQLAQRMVEFDDKEKLFNLKGIALGNPVLEFSTDFNSRAEFFWSHGLISDSTYNIFTTVCNYSRYVSEYYHGSISSVCDRVMSQVTKETSRFVDKYDVTLDVCISSVLMQSQVLTPSPNVSFFSITSAKEMYVTLSLTDNFLQSTEQLNRALDVCVEDETMNYLNRKDVQKAMHAQLNGVPKWTVCSSVLEYKQLDLQIPTINIVGALVKSGIPVLVYSKGVSLERGLMAVLVGVSPHRSGDQDSVIPLTGSRTLVHRLAKRLRLNATVPYRVWFQGKQVSSGPSPSYNIGHRYRRSLHSCQAQAMVGGEAETEAFFSSHLLPDVQVGGWTQVFGDALSFATIRGASHEAPFSQPERSLVLFRAFLASRPLPESFE</sequence>
<dbReference type="GO" id="GO:0006508">
    <property type="term" value="P:proteolysis"/>
    <property type="evidence" value="ECO:0007669"/>
    <property type="project" value="UniProtKB-KW"/>
</dbReference>
<reference evidence="5" key="1">
    <citation type="submission" date="2015-06" db="UniProtKB">
        <authorList>
            <consortium name="EnsemblPlants"/>
        </authorList>
    </citation>
    <scope>IDENTIFICATION</scope>
</reference>
<dbReference type="EnsemblPlants" id="EMT29573">
    <property type="protein sequence ID" value="EMT29573"/>
    <property type="gene ID" value="F775_09876"/>
</dbReference>
<proteinExistence type="inferred from homology"/>
<dbReference type="PRINTS" id="PR00724">
    <property type="entry name" value="CRBOXYPTASEC"/>
</dbReference>
<keyword evidence="4" id="KW-0645">Protease</keyword>
<dbReference type="Gene3D" id="6.10.250.940">
    <property type="match status" value="1"/>
</dbReference>
<evidence type="ECO:0000256" key="3">
    <source>
        <dbReference type="ARBA" id="ARBA00023180"/>
    </source>
</evidence>
<dbReference type="PANTHER" id="PTHR11802">
    <property type="entry name" value="SERINE PROTEASE FAMILY S10 SERINE CARBOXYPEPTIDASE"/>
    <property type="match status" value="1"/>
</dbReference>
<dbReference type="SUPFAM" id="SSF53474">
    <property type="entry name" value="alpha/beta-Hydrolases"/>
    <property type="match status" value="1"/>
</dbReference>
<dbReference type="GO" id="GO:0005773">
    <property type="term" value="C:vacuole"/>
    <property type="evidence" value="ECO:0007669"/>
    <property type="project" value="TreeGrafter"/>
</dbReference>
<feature type="chain" id="PRO_5014486514" description="Carboxypeptidase" evidence="4">
    <location>
        <begin position="26"/>
        <end position="560"/>
    </location>
</feature>
<feature type="signal peptide" evidence="4">
    <location>
        <begin position="1"/>
        <end position="25"/>
    </location>
</feature>
<keyword evidence="2" id="KW-0865">Zymogen</keyword>
<keyword evidence="4" id="KW-0121">Carboxypeptidase</keyword>
<protein>
    <recommendedName>
        <fullName evidence="4">Carboxypeptidase</fullName>
        <ecNumber evidence="4">3.4.16.-</ecNumber>
    </recommendedName>
</protein>